<organism evidence="1 2">
    <name type="scientific">Symbiodinium microadriaticum</name>
    <name type="common">Dinoflagellate</name>
    <name type="synonym">Zooxanthella microadriatica</name>
    <dbReference type="NCBI Taxonomy" id="2951"/>
    <lineage>
        <taxon>Eukaryota</taxon>
        <taxon>Sar</taxon>
        <taxon>Alveolata</taxon>
        <taxon>Dinophyceae</taxon>
        <taxon>Suessiales</taxon>
        <taxon>Symbiodiniaceae</taxon>
        <taxon>Symbiodinium</taxon>
    </lineage>
</organism>
<dbReference type="Proteomes" id="UP000186817">
    <property type="component" value="Unassembled WGS sequence"/>
</dbReference>
<evidence type="ECO:0000313" key="1">
    <source>
        <dbReference type="EMBL" id="OLP85870.1"/>
    </source>
</evidence>
<dbReference type="EMBL" id="LSRX01000951">
    <property type="protein sequence ID" value="OLP85870.1"/>
    <property type="molecule type" value="Genomic_DNA"/>
</dbReference>
<gene>
    <name evidence="1" type="ORF">AK812_SmicGene33098</name>
</gene>
<dbReference type="OrthoDB" id="436140at2759"/>
<sequence>MQLGDEATCINDSWMYLLWTSDFSPFLTDALGSRMVMCLLPAKHYVVTEDGVNLTLQAVMHVITESWNRLSRIGIPVHDFPSRGAQDMSMCFTDLSSTNGYWSTLYRFVPWRWTPAYASLDGFNTRQIFPDLLHVWHLGVCRDLIGSAMQLLLEAGVWDGRSEATKLQNATIDLKSFAASHKLPLKLKKLSKTKLSLSTKKYPELKSSGYDSYVVLRWLLCVCENRGALIPDRLRTVVGQLFLTSYIGLAHEELRRALGRESIRSSKY</sequence>
<protein>
    <submittedName>
        <fullName evidence="1">Uncharacterized protein</fullName>
    </submittedName>
</protein>
<reference evidence="1 2" key="1">
    <citation type="submission" date="2016-02" db="EMBL/GenBank/DDBJ databases">
        <title>Genome analysis of coral dinoflagellate symbionts highlights evolutionary adaptations to a symbiotic lifestyle.</title>
        <authorList>
            <person name="Aranda M."/>
            <person name="Li Y."/>
            <person name="Liew Y.J."/>
            <person name="Baumgarten S."/>
            <person name="Simakov O."/>
            <person name="Wilson M."/>
            <person name="Piel J."/>
            <person name="Ashoor H."/>
            <person name="Bougouffa S."/>
            <person name="Bajic V.B."/>
            <person name="Ryu T."/>
            <person name="Ravasi T."/>
            <person name="Bayer T."/>
            <person name="Micklem G."/>
            <person name="Kim H."/>
            <person name="Bhak J."/>
            <person name="Lajeunesse T.C."/>
            <person name="Voolstra C.R."/>
        </authorList>
    </citation>
    <scope>NUCLEOTIDE SEQUENCE [LARGE SCALE GENOMIC DNA]</scope>
    <source>
        <strain evidence="1 2">CCMP2467</strain>
    </source>
</reference>
<evidence type="ECO:0000313" key="2">
    <source>
        <dbReference type="Proteomes" id="UP000186817"/>
    </source>
</evidence>
<keyword evidence="2" id="KW-1185">Reference proteome</keyword>
<name>A0A1Q9CSI6_SYMMI</name>
<proteinExistence type="predicted"/>
<accession>A0A1Q9CSI6</accession>
<dbReference type="AlphaFoldDB" id="A0A1Q9CSI6"/>
<comment type="caution">
    <text evidence="1">The sequence shown here is derived from an EMBL/GenBank/DDBJ whole genome shotgun (WGS) entry which is preliminary data.</text>
</comment>